<protein>
    <submittedName>
        <fullName evidence="1">Uncharacterized protein</fullName>
    </submittedName>
</protein>
<organism evidence="1 2">
    <name type="scientific">Paenibacillus agilis</name>
    <dbReference type="NCBI Taxonomy" id="3020863"/>
    <lineage>
        <taxon>Bacteria</taxon>
        <taxon>Bacillati</taxon>
        <taxon>Bacillota</taxon>
        <taxon>Bacilli</taxon>
        <taxon>Bacillales</taxon>
        <taxon>Paenibacillaceae</taxon>
        <taxon>Paenibacillus</taxon>
    </lineage>
</organism>
<dbReference type="EMBL" id="VNJK01000006">
    <property type="protein sequence ID" value="TVX86021.1"/>
    <property type="molecule type" value="Genomic_DNA"/>
</dbReference>
<evidence type="ECO:0000313" key="1">
    <source>
        <dbReference type="EMBL" id="TVX86021.1"/>
    </source>
</evidence>
<comment type="caution">
    <text evidence="1">The sequence shown here is derived from an EMBL/GenBank/DDBJ whole genome shotgun (WGS) entry which is preliminary data.</text>
</comment>
<evidence type="ECO:0000313" key="2">
    <source>
        <dbReference type="Proteomes" id="UP000318102"/>
    </source>
</evidence>
<name>A0A559IED6_9BACL</name>
<keyword evidence="2" id="KW-1185">Reference proteome</keyword>
<gene>
    <name evidence="1" type="ORF">FPZ44_24045</name>
</gene>
<reference evidence="1 2" key="1">
    <citation type="submission" date="2019-07" db="EMBL/GenBank/DDBJ databases">
        <authorList>
            <person name="Kim J."/>
        </authorList>
    </citation>
    <scope>NUCLEOTIDE SEQUENCE [LARGE SCALE GENOMIC DNA]</scope>
    <source>
        <strain evidence="1 2">N4</strain>
    </source>
</reference>
<dbReference type="Proteomes" id="UP000318102">
    <property type="component" value="Unassembled WGS sequence"/>
</dbReference>
<dbReference type="RefSeq" id="WP_144994783.1">
    <property type="nucleotide sequence ID" value="NZ_VNJK01000006.1"/>
</dbReference>
<sequence>MADIILKQVSEDEGEEFASTPSKPKAMRVYHLNDGDIFTVKGHTFELEEKLFYEVKQCGYDKFMQTIWERTGSVFSISELNTYIQKT</sequence>
<proteinExistence type="predicted"/>
<accession>A0A559IED6</accession>
<dbReference type="AlphaFoldDB" id="A0A559IED6"/>